<proteinExistence type="predicted"/>
<reference evidence="1 2" key="1">
    <citation type="submission" date="2007-01" db="EMBL/GenBank/DDBJ databases">
        <title>Complete sequence of Psychromonas ingrahamii 37.</title>
        <authorList>
            <consortium name="US DOE Joint Genome Institute"/>
            <person name="Copeland A."/>
            <person name="Lucas S."/>
            <person name="Lapidus A."/>
            <person name="Barry K."/>
            <person name="Detter J.C."/>
            <person name="Glavina del Rio T."/>
            <person name="Hammon N."/>
            <person name="Israni S."/>
            <person name="Dalin E."/>
            <person name="Tice H."/>
            <person name="Pitluck S."/>
            <person name="Thompson L.S."/>
            <person name="Brettin T."/>
            <person name="Bruce D."/>
            <person name="Han C."/>
            <person name="Tapia R."/>
            <person name="Schmutz J."/>
            <person name="Larimer F."/>
            <person name="Land M."/>
            <person name="Hauser L."/>
            <person name="Kyrpides N."/>
            <person name="Ivanova N."/>
            <person name="Staley J."/>
            <person name="Richardson P."/>
        </authorList>
    </citation>
    <scope>NUCLEOTIDE SEQUENCE [LARGE SCALE GENOMIC DNA]</scope>
    <source>
        <strain evidence="1 2">37</strain>
    </source>
</reference>
<dbReference type="eggNOG" id="COG0296">
    <property type="taxonomic scope" value="Bacteria"/>
</dbReference>
<evidence type="ECO:0000313" key="1">
    <source>
        <dbReference type="EMBL" id="ABM02355.1"/>
    </source>
</evidence>
<evidence type="ECO:0000313" key="2">
    <source>
        <dbReference type="Proteomes" id="UP000000639"/>
    </source>
</evidence>
<accession>A1SS90</accession>
<gene>
    <name evidence="1" type="ordered locus">Ping_0500</name>
</gene>
<name>A1SS90_PSYIN</name>
<dbReference type="EMBL" id="CP000510">
    <property type="protein sequence ID" value="ABM02355.1"/>
    <property type="molecule type" value="Genomic_DNA"/>
</dbReference>
<dbReference type="KEGG" id="pin:Ping_0500"/>
<protein>
    <submittedName>
        <fullName evidence="1">Uncharacterized protein</fullName>
    </submittedName>
</protein>
<dbReference type="AlphaFoldDB" id="A1SS90"/>
<keyword evidence="2" id="KW-1185">Reference proteome</keyword>
<dbReference type="STRING" id="357804.Ping_0500"/>
<dbReference type="RefSeq" id="WP_011768914.1">
    <property type="nucleotide sequence ID" value="NC_008709.1"/>
</dbReference>
<dbReference type="OrthoDB" id="5451596at2"/>
<organism evidence="1 2">
    <name type="scientific">Psychromonas ingrahamii (strain DSM 17664 / CCUG 51855 / 37)</name>
    <dbReference type="NCBI Taxonomy" id="357804"/>
    <lineage>
        <taxon>Bacteria</taxon>
        <taxon>Pseudomonadati</taxon>
        <taxon>Pseudomonadota</taxon>
        <taxon>Gammaproteobacteria</taxon>
        <taxon>Alteromonadales</taxon>
        <taxon>Psychromonadaceae</taxon>
        <taxon>Psychromonas</taxon>
    </lineage>
</organism>
<sequence length="109" mass="12109">MPIKKQYLKSKPLLKVTFEIEKEEALGAKSIILLSEHNNWSAIELKKFKNGKFKVTENIPTAGNNSFQFIYIATADEGHEFSILPSDADALVDNGMNNGGKNALLQITQ</sequence>
<dbReference type="HOGENOM" id="CLU_158008_1_0_6"/>
<dbReference type="Proteomes" id="UP000000639">
    <property type="component" value="Chromosome"/>
</dbReference>